<sequence length="63" mass="6849">MSSSRTKSGLSIGYRIGYRIRMVGLTLFGPAQLGEGNDPKARLKRERAARVARARAASPSDRS</sequence>
<feature type="compositionally biased region" description="Low complexity" evidence="1">
    <location>
        <begin position="54"/>
        <end position="63"/>
    </location>
</feature>
<dbReference type="RefSeq" id="WP_344063907.1">
    <property type="nucleotide sequence ID" value="NZ_BAAAPU010000008.1"/>
</dbReference>
<keyword evidence="3" id="KW-1185">Reference proteome</keyword>
<organism evidence="2 3">
    <name type="scientific">Terrabacter lapilli</name>
    <dbReference type="NCBI Taxonomy" id="436231"/>
    <lineage>
        <taxon>Bacteria</taxon>
        <taxon>Bacillati</taxon>
        <taxon>Actinomycetota</taxon>
        <taxon>Actinomycetes</taxon>
        <taxon>Micrococcales</taxon>
        <taxon>Intrasporangiaceae</taxon>
        <taxon>Terrabacter</taxon>
    </lineage>
</organism>
<protein>
    <submittedName>
        <fullName evidence="2">Uncharacterized protein</fullName>
    </submittedName>
</protein>
<accession>A0ABN2SEZ9</accession>
<feature type="region of interest" description="Disordered" evidence="1">
    <location>
        <begin position="31"/>
        <end position="63"/>
    </location>
</feature>
<dbReference type="EMBL" id="BAAAPU010000008">
    <property type="protein sequence ID" value="GAA1985591.1"/>
    <property type="molecule type" value="Genomic_DNA"/>
</dbReference>
<name>A0ABN2SEZ9_9MICO</name>
<gene>
    <name evidence="2" type="ORF">GCM10009817_28870</name>
</gene>
<evidence type="ECO:0000256" key="1">
    <source>
        <dbReference type="SAM" id="MobiDB-lite"/>
    </source>
</evidence>
<evidence type="ECO:0000313" key="3">
    <source>
        <dbReference type="Proteomes" id="UP001500013"/>
    </source>
</evidence>
<reference evidence="2 3" key="1">
    <citation type="journal article" date="2019" name="Int. J. Syst. Evol. Microbiol.">
        <title>The Global Catalogue of Microorganisms (GCM) 10K type strain sequencing project: providing services to taxonomists for standard genome sequencing and annotation.</title>
        <authorList>
            <consortium name="The Broad Institute Genomics Platform"/>
            <consortium name="The Broad Institute Genome Sequencing Center for Infectious Disease"/>
            <person name="Wu L."/>
            <person name="Ma J."/>
        </authorList>
    </citation>
    <scope>NUCLEOTIDE SEQUENCE [LARGE SCALE GENOMIC DNA]</scope>
    <source>
        <strain evidence="2 3">JCM 15628</strain>
    </source>
</reference>
<dbReference type="Proteomes" id="UP001500013">
    <property type="component" value="Unassembled WGS sequence"/>
</dbReference>
<proteinExistence type="predicted"/>
<feature type="compositionally biased region" description="Basic and acidic residues" evidence="1">
    <location>
        <begin position="37"/>
        <end position="49"/>
    </location>
</feature>
<evidence type="ECO:0000313" key="2">
    <source>
        <dbReference type="EMBL" id="GAA1985591.1"/>
    </source>
</evidence>
<comment type="caution">
    <text evidence="2">The sequence shown here is derived from an EMBL/GenBank/DDBJ whole genome shotgun (WGS) entry which is preliminary data.</text>
</comment>